<reference evidence="16 17" key="1">
    <citation type="submission" date="2019-03" db="EMBL/GenBank/DDBJ databases">
        <title>Genomic analyses of the natural microbiome of Caenorhabditis elegans.</title>
        <authorList>
            <person name="Samuel B."/>
        </authorList>
    </citation>
    <scope>NUCLEOTIDE SEQUENCE [LARGE SCALE GENOMIC DNA]</scope>
    <source>
        <strain evidence="16 17">JUb65</strain>
    </source>
</reference>
<dbReference type="InterPro" id="IPR036565">
    <property type="entry name" value="Mur-like_cat_sf"/>
</dbReference>
<evidence type="ECO:0000256" key="2">
    <source>
        <dbReference type="ARBA" id="ARBA00022490"/>
    </source>
</evidence>
<dbReference type="Pfam" id="PF01225">
    <property type="entry name" value="Mur_ligase"/>
    <property type="match status" value="1"/>
</dbReference>
<dbReference type="InterPro" id="IPR000713">
    <property type="entry name" value="Mur_ligase_N"/>
</dbReference>
<evidence type="ECO:0000256" key="10">
    <source>
        <dbReference type="ARBA" id="ARBA00023316"/>
    </source>
</evidence>
<feature type="binding site" evidence="11">
    <location>
        <position position="216"/>
    </location>
    <ligand>
        <name>UDP-N-acetyl-alpha-D-muramoyl-L-alanyl-D-glutamate</name>
        <dbReference type="ChEBI" id="CHEBI:83900"/>
    </ligand>
</feature>
<dbReference type="GO" id="GO:0071555">
    <property type="term" value="P:cell wall organization"/>
    <property type="evidence" value="ECO:0007669"/>
    <property type="project" value="UniProtKB-KW"/>
</dbReference>
<dbReference type="GO" id="GO:0004326">
    <property type="term" value="F:tetrahydrofolylpolyglutamate synthase activity"/>
    <property type="evidence" value="ECO:0007669"/>
    <property type="project" value="InterPro"/>
</dbReference>
<gene>
    <name evidence="11" type="primary">murE</name>
    <name evidence="16" type="ORF">EDF64_108136</name>
</gene>
<dbReference type="InterPro" id="IPR036615">
    <property type="entry name" value="Mur_ligase_C_dom_sf"/>
</dbReference>
<feature type="domain" description="Mur ligase central" evidence="15">
    <location>
        <begin position="137"/>
        <end position="338"/>
    </location>
</feature>
<comment type="caution">
    <text evidence="16">The sequence shown here is derived from an EMBL/GenBank/DDBJ whole genome shotgun (WGS) entry which is preliminary data.</text>
</comment>
<dbReference type="SUPFAM" id="SSF53623">
    <property type="entry name" value="MurD-like peptide ligases, catalytic domain"/>
    <property type="match status" value="1"/>
</dbReference>
<dbReference type="PROSITE" id="PS01011">
    <property type="entry name" value="FOLYLPOLYGLU_SYNT_1"/>
    <property type="match status" value="1"/>
</dbReference>
<dbReference type="GO" id="GO:0000287">
    <property type="term" value="F:magnesium ion binding"/>
    <property type="evidence" value="ECO:0007669"/>
    <property type="project" value="UniProtKB-UniRule"/>
</dbReference>
<keyword evidence="3 11" id="KW-0436">Ligase</keyword>
<evidence type="ECO:0000256" key="9">
    <source>
        <dbReference type="ARBA" id="ARBA00023306"/>
    </source>
</evidence>
<comment type="caution">
    <text evidence="11">Lacks conserved residue(s) required for the propagation of feature annotation.</text>
</comment>
<dbReference type="SUPFAM" id="SSF63418">
    <property type="entry name" value="MurE/MurF N-terminal domain"/>
    <property type="match status" value="1"/>
</dbReference>
<dbReference type="InterPro" id="IPR013221">
    <property type="entry name" value="Mur_ligase_cen"/>
</dbReference>
<evidence type="ECO:0000256" key="11">
    <source>
        <dbReference type="HAMAP-Rule" id="MF_00208"/>
    </source>
</evidence>
<dbReference type="InterPro" id="IPR035911">
    <property type="entry name" value="MurE/MurF_N"/>
</dbReference>
<evidence type="ECO:0000259" key="13">
    <source>
        <dbReference type="Pfam" id="PF01225"/>
    </source>
</evidence>
<keyword evidence="7 11" id="KW-0133">Cell shape</keyword>
<dbReference type="AlphaFoldDB" id="A0A4R6DGP5"/>
<dbReference type="InterPro" id="IPR005761">
    <property type="entry name" value="UDP-N-AcMur-Glu-dNH2Pim_ligase"/>
</dbReference>
<feature type="domain" description="Mur ligase C-terminal" evidence="14">
    <location>
        <begin position="385"/>
        <end position="513"/>
    </location>
</feature>
<keyword evidence="2 11" id="KW-0963">Cytoplasm</keyword>
<dbReference type="PANTHER" id="PTHR23135">
    <property type="entry name" value="MUR LIGASE FAMILY MEMBER"/>
    <property type="match status" value="1"/>
</dbReference>
<feature type="binding site" evidence="11">
    <location>
        <position position="50"/>
    </location>
    <ligand>
        <name>UDP-N-acetyl-alpha-D-muramoyl-L-alanyl-D-glutamate</name>
        <dbReference type="ChEBI" id="CHEBI:83900"/>
    </ligand>
</feature>
<keyword evidence="5 11" id="KW-0547">Nucleotide-binding</keyword>
<dbReference type="Pfam" id="PF02875">
    <property type="entry name" value="Mur_ligase_C"/>
    <property type="match status" value="1"/>
</dbReference>
<feature type="compositionally biased region" description="Basic and acidic residues" evidence="12">
    <location>
        <begin position="530"/>
        <end position="542"/>
    </location>
</feature>
<sequence>MRKKEHLSARIPPVLRPEHPTPRAVAELANAFGLRVVGSLDAVETTGVTLSAAEVQPGDLFVGVHGANRHGAQFATEAAERGAVAVLTDADGVALAEPSGLPVLVVDDPRAALGDVSAWVYRTHPDEATDLPQLFAVTGTNGKTSTSYILEGILKQLGLVTGLSSTAERHIGTLSVTSRLTTPEASEMHALLARMRESEVRAVAVEVSAQALSRHRVDGIVFDVAAFTNLSHDHLDDYADMEEYYRAKLPLFEPEHARRGVVSLDTDWGHRVVQDSRIPVTTITVHPDVEAEWHVDIVEAHAAYTEFRLTGPEDRELTTRVPLIGWHMAANAALAIVMLVEGGFELGTIAHALESNHRHYADEDGDRGDHGQQRTVSAIECYLPGRTERVSGDRGPSVYVDFGHSPDAFENTLAAVRQFTPGKVLMLFGADGDRDKTKRADMARIAAAGSDILVVTDHHPRFEDAASIRKTLVDAARAAYPEHEIHEVSPPEAAIRTAVGLLSEGDSILWAGPGHQDYRDIQGVRTPYSARDEARQALREAGWEPNSGPAEDVR</sequence>
<keyword evidence="9 11" id="KW-0131">Cell cycle</keyword>
<dbReference type="SUPFAM" id="SSF53244">
    <property type="entry name" value="MurD-like peptide ligases, peptide-binding domain"/>
    <property type="match status" value="1"/>
</dbReference>
<keyword evidence="10 11" id="KW-0961">Cell wall biogenesis/degradation</keyword>
<dbReference type="InterPro" id="IPR018109">
    <property type="entry name" value="Folylpolyglutamate_synth_CS"/>
</dbReference>
<evidence type="ECO:0000259" key="14">
    <source>
        <dbReference type="Pfam" id="PF02875"/>
    </source>
</evidence>
<dbReference type="EC" id="6.3.2.-" evidence="11"/>
<comment type="cofactor">
    <cofactor evidence="11">
        <name>Mg(2+)</name>
        <dbReference type="ChEBI" id="CHEBI:18420"/>
    </cofactor>
</comment>
<evidence type="ECO:0000256" key="3">
    <source>
        <dbReference type="ARBA" id="ARBA00022598"/>
    </source>
</evidence>
<comment type="PTM">
    <text evidence="11">Carboxylation is probably crucial for Mg(2+) binding and, consequently, for the gamma-phosphate positioning of ATP.</text>
</comment>
<keyword evidence="6 11" id="KW-0067">ATP-binding</keyword>
<keyword evidence="8 11" id="KW-0573">Peptidoglycan synthesis</keyword>
<dbReference type="Gene3D" id="3.90.190.20">
    <property type="entry name" value="Mur ligase, C-terminal domain"/>
    <property type="match status" value="1"/>
</dbReference>
<proteinExistence type="inferred from homology"/>
<dbReference type="GO" id="GO:0005737">
    <property type="term" value="C:cytoplasm"/>
    <property type="evidence" value="ECO:0007669"/>
    <property type="project" value="UniProtKB-SubCell"/>
</dbReference>
<evidence type="ECO:0000313" key="17">
    <source>
        <dbReference type="Proteomes" id="UP000295764"/>
    </source>
</evidence>
<dbReference type="Proteomes" id="UP000295764">
    <property type="component" value="Unassembled WGS sequence"/>
</dbReference>
<evidence type="ECO:0000313" key="16">
    <source>
        <dbReference type="EMBL" id="TDN43464.1"/>
    </source>
</evidence>
<name>A0A4R6DGP5_9MICO</name>
<dbReference type="GO" id="GO:0051301">
    <property type="term" value="P:cell division"/>
    <property type="evidence" value="ECO:0007669"/>
    <property type="project" value="UniProtKB-KW"/>
</dbReference>
<dbReference type="EMBL" id="SNVW01000008">
    <property type="protein sequence ID" value="TDN43464.1"/>
    <property type="molecule type" value="Genomic_DNA"/>
</dbReference>
<dbReference type="GO" id="GO:0005524">
    <property type="term" value="F:ATP binding"/>
    <property type="evidence" value="ECO:0007669"/>
    <property type="project" value="UniProtKB-UniRule"/>
</dbReference>
<comment type="function">
    <text evidence="11">Catalyzes the addition of an amino acid to the nucleotide precursor UDP-N-acetylmuramoyl-L-alanyl-D-glutamate (UMAG) in the biosynthesis of bacterial cell-wall peptidoglycan.</text>
</comment>
<organism evidence="16 17">
    <name type="scientific">Curtobacterium flaccumfaciens</name>
    <dbReference type="NCBI Taxonomy" id="2035"/>
    <lineage>
        <taxon>Bacteria</taxon>
        <taxon>Bacillati</taxon>
        <taxon>Actinomycetota</taxon>
        <taxon>Actinomycetes</taxon>
        <taxon>Micrococcales</taxon>
        <taxon>Microbacteriaceae</taxon>
        <taxon>Curtobacterium</taxon>
    </lineage>
</organism>
<keyword evidence="11" id="KW-0460">Magnesium</keyword>
<comment type="subcellular location">
    <subcellularLocation>
        <location evidence="11">Cytoplasm</location>
    </subcellularLocation>
</comment>
<evidence type="ECO:0000256" key="12">
    <source>
        <dbReference type="SAM" id="MobiDB-lite"/>
    </source>
</evidence>
<feature type="domain" description="Mur ligase N-terminal catalytic" evidence="13">
    <location>
        <begin position="46"/>
        <end position="116"/>
    </location>
</feature>
<feature type="modified residue" description="N6-carboxylysine" evidence="11">
    <location>
        <position position="248"/>
    </location>
</feature>
<dbReference type="STRING" id="2035.RU06_01875"/>
<dbReference type="InterPro" id="IPR004101">
    <property type="entry name" value="Mur_ligase_C"/>
</dbReference>
<feature type="region of interest" description="Disordered" evidence="12">
    <location>
        <begin position="527"/>
        <end position="554"/>
    </location>
</feature>
<protein>
    <recommendedName>
        <fullName evidence="11">UDP-N-acetylmuramyl-tripeptide synthetase</fullName>
        <ecNumber evidence="11">6.3.2.-</ecNumber>
    </recommendedName>
    <alternativeName>
        <fullName evidence="11">UDP-MurNAc-tripeptide synthetase</fullName>
    </alternativeName>
</protein>
<dbReference type="HAMAP" id="MF_00208">
    <property type="entry name" value="MurE"/>
    <property type="match status" value="1"/>
</dbReference>
<dbReference type="UniPathway" id="UPA00219"/>
<comment type="similarity">
    <text evidence="1 11">Belongs to the MurCDEF family. MurE subfamily.</text>
</comment>
<dbReference type="Gene3D" id="3.40.1390.10">
    <property type="entry name" value="MurE/MurF, N-terminal domain"/>
    <property type="match status" value="1"/>
</dbReference>
<evidence type="ECO:0000256" key="6">
    <source>
        <dbReference type="ARBA" id="ARBA00022840"/>
    </source>
</evidence>
<dbReference type="Pfam" id="PF08245">
    <property type="entry name" value="Mur_ligase_M"/>
    <property type="match status" value="1"/>
</dbReference>
<accession>A0A4R6DGP5</accession>
<feature type="binding site" evidence="11">
    <location>
        <begin position="181"/>
        <end position="182"/>
    </location>
    <ligand>
        <name>UDP-N-acetyl-alpha-D-muramoyl-L-alanyl-D-glutamate</name>
        <dbReference type="ChEBI" id="CHEBI:83900"/>
    </ligand>
</feature>
<evidence type="ECO:0000256" key="4">
    <source>
        <dbReference type="ARBA" id="ARBA00022618"/>
    </source>
</evidence>
<evidence type="ECO:0000256" key="5">
    <source>
        <dbReference type="ARBA" id="ARBA00022741"/>
    </source>
</evidence>
<dbReference type="GO" id="GO:0008360">
    <property type="term" value="P:regulation of cell shape"/>
    <property type="evidence" value="ECO:0007669"/>
    <property type="project" value="UniProtKB-KW"/>
</dbReference>
<keyword evidence="4 11" id="KW-0132">Cell division</keyword>
<evidence type="ECO:0000256" key="7">
    <source>
        <dbReference type="ARBA" id="ARBA00022960"/>
    </source>
</evidence>
<feature type="binding site" evidence="11">
    <location>
        <begin position="139"/>
        <end position="145"/>
    </location>
    <ligand>
        <name>ATP</name>
        <dbReference type="ChEBI" id="CHEBI:30616"/>
    </ligand>
</feature>
<dbReference type="Gene3D" id="3.40.1190.10">
    <property type="entry name" value="Mur-like, catalytic domain"/>
    <property type="match status" value="1"/>
</dbReference>
<comment type="pathway">
    <text evidence="11">Cell wall biogenesis; peptidoglycan biosynthesis.</text>
</comment>
<dbReference type="PANTHER" id="PTHR23135:SF4">
    <property type="entry name" value="UDP-N-ACETYLMURAMOYL-L-ALANYL-D-GLUTAMATE--2,6-DIAMINOPIMELATE LIGASE MURE HOMOLOG, CHLOROPLASTIC"/>
    <property type="match status" value="1"/>
</dbReference>
<evidence type="ECO:0000256" key="8">
    <source>
        <dbReference type="ARBA" id="ARBA00022984"/>
    </source>
</evidence>
<evidence type="ECO:0000259" key="15">
    <source>
        <dbReference type="Pfam" id="PF08245"/>
    </source>
</evidence>
<evidence type="ECO:0000256" key="1">
    <source>
        <dbReference type="ARBA" id="ARBA00005898"/>
    </source>
</evidence>
<dbReference type="GO" id="GO:0009252">
    <property type="term" value="P:peptidoglycan biosynthetic process"/>
    <property type="evidence" value="ECO:0007669"/>
    <property type="project" value="UniProtKB-UniRule"/>
</dbReference>
<feature type="binding site" evidence="11">
    <location>
        <position position="208"/>
    </location>
    <ligand>
        <name>UDP-N-acetyl-alpha-D-muramoyl-L-alanyl-D-glutamate</name>
        <dbReference type="ChEBI" id="CHEBI:83900"/>
    </ligand>
</feature>